<evidence type="ECO:0000256" key="2">
    <source>
        <dbReference type="ARBA" id="ARBA00023180"/>
    </source>
</evidence>
<dbReference type="PROSITE" id="PS51233">
    <property type="entry name" value="VWFD"/>
    <property type="match status" value="1"/>
</dbReference>
<accession>A0A0L8FJZ4</accession>
<dbReference type="OrthoDB" id="6262482at2759"/>
<dbReference type="PANTHER" id="PTHR11339">
    <property type="entry name" value="EXTRACELLULAR MATRIX GLYCOPROTEIN RELATED"/>
    <property type="match status" value="1"/>
</dbReference>
<feature type="domain" description="VWFD" evidence="3">
    <location>
        <begin position="1"/>
        <end position="42"/>
    </location>
</feature>
<dbReference type="InterPro" id="IPR050780">
    <property type="entry name" value="Mucin_vWF_Thrombospondin_sf"/>
</dbReference>
<dbReference type="PANTHER" id="PTHR11339:SF395">
    <property type="entry name" value="GH18 DOMAIN-CONTAINING PROTEIN"/>
    <property type="match status" value="1"/>
</dbReference>
<dbReference type="InterPro" id="IPR014853">
    <property type="entry name" value="VWF/SSPO/ZAN-like_Cys-rich_dom"/>
</dbReference>
<dbReference type="STRING" id="37653.A0A0L8FJZ4"/>
<sequence length="136" mass="15490">IQGLCGNFDFDITNDFNGPNGLPLDKVSFTQAYLSPTCERQQREDVEEVPCSSHFNDKKVVKKYCQHLRGSATFAKCNEIVQSHLFYDLCMRDMCTQHSNKNVESLCIALEAYARECAINGVIVEWRKNNTLSQLC</sequence>
<reference evidence="4" key="1">
    <citation type="submission" date="2015-07" db="EMBL/GenBank/DDBJ databases">
        <title>MeaNS - Measles Nucleotide Surveillance Program.</title>
        <authorList>
            <person name="Tran T."/>
            <person name="Druce J."/>
        </authorList>
    </citation>
    <scope>NUCLEOTIDE SEQUENCE</scope>
    <source>
        <strain evidence="4">UCB-OBI-ISO-001</strain>
        <tissue evidence="4">Gonad</tissue>
    </source>
</reference>
<organism evidence="4">
    <name type="scientific">Octopus bimaculoides</name>
    <name type="common">California two-spotted octopus</name>
    <dbReference type="NCBI Taxonomy" id="37653"/>
    <lineage>
        <taxon>Eukaryota</taxon>
        <taxon>Metazoa</taxon>
        <taxon>Spiralia</taxon>
        <taxon>Lophotrochozoa</taxon>
        <taxon>Mollusca</taxon>
        <taxon>Cephalopoda</taxon>
        <taxon>Coleoidea</taxon>
        <taxon>Octopodiformes</taxon>
        <taxon>Octopoda</taxon>
        <taxon>Incirrata</taxon>
        <taxon>Octopodidae</taxon>
        <taxon>Octopus</taxon>
    </lineage>
</organism>
<keyword evidence="2" id="KW-0325">Glycoprotein</keyword>
<evidence type="ECO:0000259" key="3">
    <source>
        <dbReference type="PROSITE" id="PS51233"/>
    </source>
</evidence>
<evidence type="ECO:0000256" key="1">
    <source>
        <dbReference type="ARBA" id="ARBA00023157"/>
    </source>
</evidence>
<protein>
    <recommendedName>
        <fullName evidence="3">VWFD domain-containing protein</fullName>
    </recommendedName>
</protein>
<dbReference type="AlphaFoldDB" id="A0A0L8FJZ4"/>
<evidence type="ECO:0000313" key="4">
    <source>
        <dbReference type="EMBL" id="KOF64781.1"/>
    </source>
</evidence>
<feature type="non-terminal residue" evidence="4">
    <location>
        <position position="136"/>
    </location>
</feature>
<dbReference type="InterPro" id="IPR001846">
    <property type="entry name" value="VWF_type-D"/>
</dbReference>
<feature type="non-terminal residue" evidence="4">
    <location>
        <position position="1"/>
    </location>
</feature>
<dbReference type="SMART" id="SM00832">
    <property type="entry name" value="C8"/>
    <property type="match status" value="1"/>
</dbReference>
<dbReference type="EMBL" id="KQ430030">
    <property type="protein sequence ID" value="KOF64781.1"/>
    <property type="molecule type" value="Genomic_DNA"/>
</dbReference>
<keyword evidence="1" id="KW-1015">Disulfide bond</keyword>
<name>A0A0L8FJZ4_OCTBM</name>
<gene>
    <name evidence="4" type="ORF">OCBIM_22016790mg</name>
</gene>
<proteinExistence type="predicted"/>
<dbReference type="Pfam" id="PF08742">
    <property type="entry name" value="C8"/>
    <property type="match status" value="1"/>
</dbReference>